<name>A0A1I5HLK6_PSUAM</name>
<dbReference type="InterPro" id="IPR036237">
    <property type="entry name" value="Xyl_isomerase-like_sf"/>
</dbReference>
<accession>A0A1I5HLK6</accession>
<gene>
    <name evidence="2" type="ORF">SAMN05216207_10682</name>
</gene>
<evidence type="ECO:0000259" key="1">
    <source>
        <dbReference type="Pfam" id="PF01261"/>
    </source>
</evidence>
<dbReference type="InterPro" id="IPR013022">
    <property type="entry name" value="Xyl_isomerase-like_TIM-brl"/>
</dbReference>
<dbReference type="EMBL" id="FOUY01000068">
    <property type="protein sequence ID" value="SFO48816.1"/>
    <property type="molecule type" value="Genomic_DNA"/>
</dbReference>
<dbReference type="PANTHER" id="PTHR12110">
    <property type="entry name" value="HYDROXYPYRUVATE ISOMERASE"/>
    <property type="match status" value="1"/>
</dbReference>
<reference evidence="2 3" key="1">
    <citation type="submission" date="2016-10" db="EMBL/GenBank/DDBJ databases">
        <authorList>
            <person name="de Groot N.N."/>
        </authorList>
    </citation>
    <scope>NUCLEOTIDE SEQUENCE [LARGE SCALE GENOMIC DNA]</scope>
    <source>
        <strain evidence="2 3">CGMCC 4.1877</strain>
    </source>
</reference>
<dbReference type="Pfam" id="PF01261">
    <property type="entry name" value="AP_endonuc_2"/>
    <property type="match status" value="1"/>
</dbReference>
<keyword evidence="2" id="KW-0413">Isomerase</keyword>
<proteinExistence type="predicted"/>
<dbReference type="OrthoDB" id="9779184at2"/>
<keyword evidence="3" id="KW-1185">Reference proteome</keyword>
<organism evidence="2 3">
    <name type="scientific">Pseudonocardia ammonioxydans</name>
    <dbReference type="NCBI Taxonomy" id="260086"/>
    <lineage>
        <taxon>Bacteria</taxon>
        <taxon>Bacillati</taxon>
        <taxon>Actinomycetota</taxon>
        <taxon>Actinomycetes</taxon>
        <taxon>Pseudonocardiales</taxon>
        <taxon>Pseudonocardiaceae</taxon>
        <taxon>Pseudonocardia</taxon>
    </lineage>
</organism>
<dbReference type="PANTHER" id="PTHR12110:SF21">
    <property type="entry name" value="XYLOSE ISOMERASE-LIKE TIM BARREL DOMAIN-CONTAINING PROTEIN"/>
    <property type="match status" value="1"/>
</dbReference>
<evidence type="ECO:0000313" key="3">
    <source>
        <dbReference type="Proteomes" id="UP000199614"/>
    </source>
</evidence>
<dbReference type="Proteomes" id="UP000199614">
    <property type="component" value="Unassembled WGS sequence"/>
</dbReference>
<dbReference type="STRING" id="260086.SAMN05216207_10682"/>
<dbReference type="GO" id="GO:0016853">
    <property type="term" value="F:isomerase activity"/>
    <property type="evidence" value="ECO:0007669"/>
    <property type="project" value="UniProtKB-KW"/>
</dbReference>
<dbReference type="AlphaFoldDB" id="A0A1I5HLK6"/>
<dbReference type="InterPro" id="IPR050312">
    <property type="entry name" value="IolE/XylAMocC-like"/>
</dbReference>
<dbReference type="Gene3D" id="3.20.20.150">
    <property type="entry name" value="Divalent-metal-dependent TIM barrel enzymes"/>
    <property type="match status" value="1"/>
</dbReference>
<dbReference type="SUPFAM" id="SSF51658">
    <property type="entry name" value="Xylose isomerase-like"/>
    <property type="match status" value="1"/>
</dbReference>
<dbReference type="RefSeq" id="WP_093355974.1">
    <property type="nucleotide sequence ID" value="NZ_FOUY01000068.1"/>
</dbReference>
<evidence type="ECO:0000313" key="2">
    <source>
        <dbReference type="EMBL" id="SFO48816.1"/>
    </source>
</evidence>
<protein>
    <submittedName>
        <fullName evidence="2">Sugar phosphate isomerase/epimerase</fullName>
    </submittedName>
</protein>
<sequence>MRVGMLTAALPDERLEDLARWAQTAGLQALQVAAWPAGSTEPGAADHLDPARCDPGAAERVRSLFGRHGLALSGLAYNDNPLHPDPARREAVHRHLETCIDAAADLGGAPVSMFVGRNPSVDVAADLADAETVLTPLVERAGERGVDLMVENCPKQDWHPDAYPGNLAYSPQLWEWAFDLGLWLNFDPSHLPPLGIDPVAALRPYVHRVRHVEAKDVETFPDIRDRYGYLGPVEGAGDPGEPWWRYRAAGLGEIDWRRVIDVLHEGGYDGVISIEHEDPVWSDAPGQVRAGIELSHRVLRPLLVAEG</sequence>
<feature type="domain" description="Xylose isomerase-like TIM barrel" evidence="1">
    <location>
        <begin position="20"/>
        <end position="294"/>
    </location>
</feature>